<dbReference type="EMBL" id="JAIWYP010000009">
    <property type="protein sequence ID" value="KAH3771652.1"/>
    <property type="molecule type" value="Genomic_DNA"/>
</dbReference>
<dbReference type="Proteomes" id="UP000828390">
    <property type="component" value="Unassembled WGS sequence"/>
</dbReference>
<accession>A0A9D4IGJ1</accession>
<evidence type="ECO:0000313" key="1">
    <source>
        <dbReference type="EMBL" id="KAH3771652.1"/>
    </source>
</evidence>
<evidence type="ECO:0000313" key="2">
    <source>
        <dbReference type="Proteomes" id="UP000828390"/>
    </source>
</evidence>
<name>A0A9D4IGJ1_DREPO</name>
<protein>
    <submittedName>
        <fullName evidence="1">Uncharacterized protein</fullName>
    </submittedName>
</protein>
<organism evidence="1 2">
    <name type="scientific">Dreissena polymorpha</name>
    <name type="common">Zebra mussel</name>
    <name type="synonym">Mytilus polymorpha</name>
    <dbReference type="NCBI Taxonomy" id="45954"/>
    <lineage>
        <taxon>Eukaryota</taxon>
        <taxon>Metazoa</taxon>
        <taxon>Spiralia</taxon>
        <taxon>Lophotrochozoa</taxon>
        <taxon>Mollusca</taxon>
        <taxon>Bivalvia</taxon>
        <taxon>Autobranchia</taxon>
        <taxon>Heteroconchia</taxon>
        <taxon>Euheterodonta</taxon>
        <taxon>Imparidentia</taxon>
        <taxon>Neoheterodontei</taxon>
        <taxon>Myida</taxon>
        <taxon>Dreissenoidea</taxon>
        <taxon>Dreissenidae</taxon>
        <taxon>Dreissena</taxon>
    </lineage>
</organism>
<dbReference type="AlphaFoldDB" id="A0A9D4IGJ1"/>
<comment type="caution">
    <text evidence="1">The sequence shown here is derived from an EMBL/GenBank/DDBJ whole genome shotgun (WGS) entry which is preliminary data.</text>
</comment>
<sequence length="83" mass="9475">MKKSTINATAYGDCINKRVSITDQDDNNTNIIPGQWRNVNPVKEGLSKLSLKFTLVEAKNQFEYLRAYFSSDARSVCWPNDMI</sequence>
<gene>
    <name evidence="1" type="ORF">DPMN_172978</name>
</gene>
<reference evidence="1" key="1">
    <citation type="journal article" date="2019" name="bioRxiv">
        <title>The Genome of the Zebra Mussel, Dreissena polymorpha: A Resource for Invasive Species Research.</title>
        <authorList>
            <person name="McCartney M.A."/>
            <person name="Auch B."/>
            <person name="Kono T."/>
            <person name="Mallez S."/>
            <person name="Zhang Y."/>
            <person name="Obille A."/>
            <person name="Becker A."/>
            <person name="Abrahante J.E."/>
            <person name="Garbe J."/>
            <person name="Badalamenti J.P."/>
            <person name="Herman A."/>
            <person name="Mangelson H."/>
            <person name="Liachko I."/>
            <person name="Sullivan S."/>
            <person name="Sone E.D."/>
            <person name="Koren S."/>
            <person name="Silverstein K.A.T."/>
            <person name="Beckman K.B."/>
            <person name="Gohl D.M."/>
        </authorList>
    </citation>
    <scope>NUCLEOTIDE SEQUENCE</scope>
    <source>
        <strain evidence="1">Duluth1</strain>
        <tissue evidence="1">Whole animal</tissue>
    </source>
</reference>
<proteinExistence type="predicted"/>
<reference evidence="1" key="2">
    <citation type="submission" date="2020-11" db="EMBL/GenBank/DDBJ databases">
        <authorList>
            <person name="McCartney M.A."/>
            <person name="Auch B."/>
            <person name="Kono T."/>
            <person name="Mallez S."/>
            <person name="Becker A."/>
            <person name="Gohl D.M."/>
            <person name="Silverstein K.A.T."/>
            <person name="Koren S."/>
            <person name="Bechman K.B."/>
            <person name="Herman A."/>
            <person name="Abrahante J.E."/>
            <person name="Garbe J."/>
        </authorList>
    </citation>
    <scope>NUCLEOTIDE SEQUENCE</scope>
    <source>
        <strain evidence="1">Duluth1</strain>
        <tissue evidence="1">Whole animal</tissue>
    </source>
</reference>
<keyword evidence="2" id="KW-1185">Reference proteome</keyword>